<comment type="caution">
    <text evidence="1">The sequence shown here is derived from an EMBL/GenBank/DDBJ whole genome shotgun (WGS) entry which is preliminary data.</text>
</comment>
<evidence type="ECO:0000313" key="3">
    <source>
        <dbReference type="Proteomes" id="UP001152797"/>
    </source>
</evidence>
<dbReference type="EMBL" id="CAMXCT020003157">
    <property type="protein sequence ID" value="CAL1156155.1"/>
    <property type="molecule type" value="Genomic_DNA"/>
</dbReference>
<keyword evidence="3" id="KW-1185">Reference proteome</keyword>
<reference evidence="2" key="2">
    <citation type="submission" date="2024-04" db="EMBL/GenBank/DDBJ databases">
        <authorList>
            <person name="Chen Y."/>
            <person name="Shah S."/>
            <person name="Dougan E. K."/>
            <person name="Thang M."/>
            <person name="Chan C."/>
        </authorList>
    </citation>
    <scope>NUCLEOTIDE SEQUENCE [LARGE SCALE GENOMIC DNA]</scope>
</reference>
<sequence>MAESTTQEGNAKCVMCGHGYGSAQGRQHGRSFKCWNCLNVEQTIRRHLGMTADLAEFSQAETENFFREAKSAKGTEGKVIAKGESVAVAEQEALKLCRESRGKAQEWIRAAKETVRLQDQNKEKGEDAQEALVALPCDASDVKVLLKQSTEAQKSLRESFPQPKAKAKAEATGVIARLRDDGKGVTTCRAPAVKFPVAHKMLQAVKLPGPKGLTVHCNSLSMLVAEKVQRSPLYATLLQAAMKASQSQLKDGRAKCSVFYVNSQRRPREWDCPRRHCLQMALRSDVSNLGEAPSCASPKLFVLK</sequence>
<gene>
    <name evidence="1" type="ORF">C1SCF055_LOCUS28705</name>
</gene>
<dbReference type="EMBL" id="CAMXCT030003157">
    <property type="protein sequence ID" value="CAL4790092.1"/>
    <property type="molecule type" value="Genomic_DNA"/>
</dbReference>
<dbReference type="AlphaFoldDB" id="A0A9P1D3V8"/>
<protein>
    <submittedName>
        <fullName evidence="1">Uncharacterized protein</fullName>
    </submittedName>
</protein>
<reference evidence="1" key="1">
    <citation type="submission" date="2022-10" db="EMBL/GenBank/DDBJ databases">
        <authorList>
            <person name="Chen Y."/>
            <person name="Dougan E. K."/>
            <person name="Chan C."/>
            <person name="Rhodes N."/>
            <person name="Thang M."/>
        </authorList>
    </citation>
    <scope>NUCLEOTIDE SEQUENCE</scope>
</reference>
<name>A0A9P1D3V8_9DINO</name>
<accession>A0A9P1D3V8</accession>
<evidence type="ECO:0000313" key="2">
    <source>
        <dbReference type="EMBL" id="CAL1156155.1"/>
    </source>
</evidence>
<organism evidence="1">
    <name type="scientific">Cladocopium goreaui</name>
    <dbReference type="NCBI Taxonomy" id="2562237"/>
    <lineage>
        <taxon>Eukaryota</taxon>
        <taxon>Sar</taxon>
        <taxon>Alveolata</taxon>
        <taxon>Dinophyceae</taxon>
        <taxon>Suessiales</taxon>
        <taxon>Symbiodiniaceae</taxon>
        <taxon>Cladocopium</taxon>
    </lineage>
</organism>
<proteinExistence type="predicted"/>
<dbReference type="Proteomes" id="UP001152797">
    <property type="component" value="Unassembled WGS sequence"/>
</dbReference>
<dbReference type="EMBL" id="CAMXCT010003157">
    <property type="protein sequence ID" value="CAI4002780.1"/>
    <property type="molecule type" value="Genomic_DNA"/>
</dbReference>
<evidence type="ECO:0000313" key="1">
    <source>
        <dbReference type="EMBL" id="CAI4002780.1"/>
    </source>
</evidence>